<dbReference type="InterPro" id="IPR000906">
    <property type="entry name" value="ZU5_dom"/>
</dbReference>
<protein>
    <recommendedName>
        <fullName evidence="12">Netrin receptor UNC5</fullName>
    </recommendedName>
</protein>
<evidence type="ECO:0000256" key="3">
    <source>
        <dbReference type="ARBA" id="ARBA00022473"/>
    </source>
</evidence>
<dbReference type="SMART" id="SM00409">
    <property type="entry name" value="IG"/>
    <property type="match status" value="1"/>
</dbReference>
<dbReference type="PANTHER" id="PTHR12582:SF47">
    <property type="entry name" value="NETRIN RECEPTOR UNC-5"/>
    <property type="match status" value="1"/>
</dbReference>
<dbReference type="InterPro" id="IPR000884">
    <property type="entry name" value="TSP1_rpt"/>
</dbReference>
<evidence type="ECO:0000259" key="15">
    <source>
        <dbReference type="PROSITE" id="PS51145"/>
    </source>
</evidence>
<dbReference type="Pfam" id="PF07679">
    <property type="entry name" value="I-set"/>
    <property type="match status" value="1"/>
</dbReference>
<dbReference type="GO" id="GO:0005042">
    <property type="term" value="F:netrin receptor activity"/>
    <property type="evidence" value="ECO:0007669"/>
    <property type="project" value="UniProtKB-UniRule"/>
</dbReference>
<dbReference type="Pfam" id="PF00531">
    <property type="entry name" value="Death"/>
    <property type="match status" value="1"/>
</dbReference>
<dbReference type="FunFam" id="2.20.100.10:FF:000001">
    <property type="entry name" value="semaphorin-5A isoform X1"/>
    <property type="match status" value="1"/>
</dbReference>
<dbReference type="FunFam" id="1.10.533.10:FF:000092">
    <property type="entry name" value="Netrin receptor unc-5"/>
    <property type="match status" value="1"/>
</dbReference>
<feature type="domain" description="Death" evidence="13">
    <location>
        <begin position="935"/>
        <end position="1002"/>
    </location>
</feature>
<evidence type="ECO:0000256" key="10">
    <source>
        <dbReference type="ARBA" id="ARBA00023180"/>
    </source>
</evidence>
<dbReference type="SUPFAM" id="SSF82895">
    <property type="entry name" value="TSP-1 type 1 repeat"/>
    <property type="match status" value="2"/>
</dbReference>
<evidence type="ECO:0000259" key="13">
    <source>
        <dbReference type="PROSITE" id="PS50017"/>
    </source>
</evidence>
<keyword evidence="5" id="KW-0732">Signal</keyword>
<dbReference type="PROSITE" id="PS50835">
    <property type="entry name" value="IG_LIKE"/>
    <property type="match status" value="1"/>
</dbReference>
<keyword evidence="4 12" id="KW-0812">Transmembrane</keyword>
<dbReference type="SUPFAM" id="SSF47986">
    <property type="entry name" value="DEATH domain"/>
    <property type="match status" value="1"/>
</dbReference>
<comment type="caution">
    <text evidence="16">The sequence shown here is derived from an EMBL/GenBank/DDBJ whole genome shotgun (WGS) entry which is preliminary data.</text>
</comment>
<dbReference type="Proteomes" id="UP001152320">
    <property type="component" value="Chromosome 20"/>
</dbReference>
<evidence type="ECO:0000256" key="7">
    <source>
        <dbReference type="ARBA" id="ARBA00023136"/>
    </source>
</evidence>
<accession>A0A9Q0YPW1</accession>
<dbReference type="GO" id="GO:0005886">
    <property type="term" value="C:plasma membrane"/>
    <property type="evidence" value="ECO:0007669"/>
    <property type="project" value="UniProtKB-SubCell"/>
</dbReference>
<dbReference type="InterPro" id="IPR033772">
    <property type="entry name" value="UPA"/>
</dbReference>
<dbReference type="InterPro" id="IPR000488">
    <property type="entry name" value="Death_dom"/>
</dbReference>
<keyword evidence="3 12" id="KW-0217">Developmental protein</keyword>
<feature type="transmembrane region" description="Helical" evidence="12">
    <location>
        <begin position="378"/>
        <end position="401"/>
    </location>
</feature>
<dbReference type="AlphaFoldDB" id="A0A9Q0YPW1"/>
<dbReference type="SUPFAM" id="SSF48726">
    <property type="entry name" value="Immunoglobulin"/>
    <property type="match status" value="1"/>
</dbReference>
<evidence type="ECO:0000256" key="2">
    <source>
        <dbReference type="ARBA" id="ARBA00009844"/>
    </source>
</evidence>
<gene>
    <name evidence="16" type="ORF">HOLleu_38149</name>
</gene>
<dbReference type="InterPro" id="IPR013098">
    <property type="entry name" value="Ig_I-set"/>
</dbReference>
<keyword evidence="11 12" id="KW-0393">Immunoglobulin domain</keyword>
<dbReference type="PROSITE" id="PS50092">
    <property type="entry name" value="TSP1"/>
    <property type="match status" value="2"/>
</dbReference>
<sequence>MELKCITVIRFVLQLILYLALTRICIAQAAISTTIALPTAAPYPVFLENPKDGYIIKNQDTVFGCTAQPARVVHFKCGSKYLDGRHQTHLQTFDFFDRSLINTTFTVNKKNLDVEKNGTWCVCVAWNGDSGPVYSTRALVKVAYLERFFIHEPLGKVYDAEHPIELYCGPPEGDPEPEVHWLKDGSRIDESDSHYFITSDHSLVISQPNAADTGNYTCLAKNDAAERFSNPAPVRVSVIGDWGEWGSWSSCDPLCGTGVQTRRRKCSQPAPDNGGLGCEGPMRETRGCQNICPINGGWGQWSEWKTCNAQCQSIRTRSCDNPEPSNGGRECVGDKLEKTNCTDDLCAAVLIFHKNGGHYDNTNHMVHGSSGLVDHLPVYVGIALAFFIILMASIFMVICFMSRRKRDIPMYSVQTTAVDDCSSAMLTVQPDITQTGHPAFCTHVNLPREFDKPNGLHHSNSYLETTKSNSPHHMSVSFSPKNGTITHLGGYSSSHSDGSHYSLQNGSMKSQVHTYVPLVGPGQERHYCTASKDRPCCYDRCHGHDEDSDFYSQHKDEPVYALPIQSSESSMGPESEVDTDHLPFQEPGLPRTDTPMMASGRFGPRGGRLIIPEAGVSLFIPDGAITRNNGEEVYIAIDPDPTNQPNISPHCTSLSPVVVAGPPGLTFSKPVILTIPHCSQRRDGDWRYSIYSCNMSVQPQGIWERLVTAGEETINTLVYCQVDSSSCSVILDQLGSFVLMGESAPPRTAGKRLRLATFGPALRFNMDYSVKVYVTDDTPDAIERVVQLEQKFGGVLLHRPKLMEFQDDSGNLRLSLDEVMQGWQCKLSANFQEIPFFHVWSGNYNTLHCSFTLAREDPSLDVVGCRVHVTQGSAQTSLQVLEISRRMEDGMEHQNYHTSPSQSSVASFETPTKVFRLPRPVRARLCTSLDPPRPAGNDWRLLAAKLGVDGYINFFATKPSPTDQILDLWEARCREDSAVSTLVHLLREMGRNDAVAVLEQVPWM</sequence>
<proteinExistence type="inferred from homology"/>
<dbReference type="EMBL" id="JAIZAY010000020">
    <property type="protein sequence ID" value="KAJ8023071.1"/>
    <property type="molecule type" value="Genomic_DNA"/>
</dbReference>
<keyword evidence="9 12" id="KW-0675">Receptor</keyword>
<dbReference type="InterPro" id="IPR013783">
    <property type="entry name" value="Ig-like_fold"/>
</dbReference>
<dbReference type="Pfam" id="PF25609">
    <property type="entry name" value="Unc5_NetrinR_N"/>
    <property type="match status" value="1"/>
</dbReference>
<keyword evidence="8" id="KW-1015">Disulfide bond</keyword>
<dbReference type="Pfam" id="PF00791">
    <property type="entry name" value="ZU5"/>
    <property type="match status" value="1"/>
</dbReference>
<dbReference type="InterPro" id="IPR007110">
    <property type="entry name" value="Ig-like_dom"/>
</dbReference>
<dbReference type="PRINTS" id="PR01705">
    <property type="entry name" value="TSP1REPEAT"/>
</dbReference>
<dbReference type="CDD" id="cd08781">
    <property type="entry name" value="Death_UNC5-like"/>
    <property type="match status" value="1"/>
</dbReference>
<feature type="domain" description="Ig-like" evidence="14">
    <location>
        <begin position="132"/>
        <end position="229"/>
    </location>
</feature>
<keyword evidence="7 12" id="KW-0472">Membrane</keyword>
<dbReference type="Pfam" id="PF00090">
    <property type="entry name" value="TSP_1"/>
    <property type="match status" value="2"/>
</dbReference>
<dbReference type="Gene3D" id="2.60.220.30">
    <property type="match status" value="1"/>
</dbReference>
<feature type="domain" description="ZU5" evidence="15">
    <location>
        <begin position="596"/>
        <end position="743"/>
    </location>
</feature>
<evidence type="ECO:0000313" key="17">
    <source>
        <dbReference type="Proteomes" id="UP001152320"/>
    </source>
</evidence>
<evidence type="ECO:0000256" key="5">
    <source>
        <dbReference type="ARBA" id="ARBA00022729"/>
    </source>
</evidence>
<dbReference type="PROSITE" id="PS50017">
    <property type="entry name" value="DEATH_DOMAIN"/>
    <property type="match status" value="1"/>
</dbReference>
<dbReference type="PANTHER" id="PTHR12582">
    <property type="entry name" value="NETRIN RECEPTOR UNC5"/>
    <property type="match status" value="1"/>
</dbReference>
<evidence type="ECO:0000256" key="4">
    <source>
        <dbReference type="ARBA" id="ARBA00022692"/>
    </source>
</evidence>
<dbReference type="InterPro" id="IPR011029">
    <property type="entry name" value="DEATH-like_dom_sf"/>
</dbReference>
<dbReference type="Gene3D" id="2.60.40.10">
    <property type="entry name" value="Immunoglobulins"/>
    <property type="match status" value="2"/>
</dbReference>
<dbReference type="InterPro" id="IPR036383">
    <property type="entry name" value="TSP1_rpt_sf"/>
</dbReference>
<dbReference type="Pfam" id="PF17217">
    <property type="entry name" value="UPA"/>
    <property type="match status" value="1"/>
</dbReference>
<evidence type="ECO:0000313" key="16">
    <source>
        <dbReference type="EMBL" id="KAJ8023071.1"/>
    </source>
</evidence>
<comment type="subcellular location">
    <subcellularLocation>
        <location evidence="12">Cell membrane</location>
        <topology evidence="12">Single-pass type I membrane protein</topology>
    </subcellularLocation>
    <subcellularLocation>
        <location evidence="1">Membrane</location>
        <topology evidence="1">Single-pass type I membrane protein</topology>
    </subcellularLocation>
</comment>
<dbReference type="Gene3D" id="1.10.533.10">
    <property type="entry name" value="Death Domain, Fas"/>
    <property type="match status" value="1"/>
</dbReference>
<dbReference type="InterPro" id="IPR003598">
    <property type="entry name" value="Ig_sub2"/>
</dbReference>
<dbReference type="SMART" id="SM00005">
    <property type="entry name" value="DEATH"/>
    <property type="match status" value="1"/>
</dbReference>
<comment type="similarity">
    <text evidence="2 12">Belongs to the unc-5 family.</text>
</comment>
<evidence type="ECO:0000256" key="9">
    <source>
        <dbReference type="ARBA" id="ARBA00023170"/>
    </source>
</evidence>
<evidence type="ECO:0000256" key="6">
    <source>
        <dbReference type="ARBA" id="ARBA00022989"/>
    </source>
</evidence>
<dbReference type="InterPro" id="IPR036179">
    <property type="entry name" value="Ig-like_dom_sf"/>
</dbReference>
<dbReference type="InterPro" id="IPR037936">
    <property type="entry name" value="UNC5A-D"/>
</dbReference>
<dbReference type="SMART" id="SM00408">
    <property type="entry name" value="IGc2"/>
    <property type="match status" value="1"/>
</dbReference>
<dbReference type="InterPro" id="IPR057755">
    <property type="entry name" value="UNC5A-D-like_N"/>
</dbReference>
<reference evidence="16" key="1">
    <citation type="submission" date="2021-10" db="EMBL/GenBank/DDBJ databases">
        <title>Tropical sea cucumber genome reveals ecological adaptation and Cuvierian tubules defense mechanism.</title>
        <authorList>
            <person name="Chen T."/>
        </authorList>
    </citation>
    <scope>NUCLEOTIDE SEQUENCE</scope>
    <source>
        <strain evidence="16">Nanhai2018</strain>
        <tissue evidence="16">Muscle</tissue>
    </source>
</reference>
<dbReference type="InterPro" id="IPR003599">
    <property type="entry name" value="Ig_sub"/>
</dbReference>
<organism evidence="16 17">
    <name type="scientific">Holothuria leucospilota</name>
    <name type="common">Black long sea cucumber</name>
    <name type="synonym">Mertensiothuria leucospilota</name>
    <dbReference type="NCBI Taxonomy" id="206669"/>
    <lineage>
        <taxon>Eukaryota</taxon>
        <taxon>Metazoa</taxon>
        <taxon>Echinodermata</taxon>
        <taxon>Eleutherozoa</taxon>
        <taxon>Echinozoa</taxon>
        <taxon>Holothuroidea</taxon>
        <taxon>Aspidochirotacea</taxon>
        <taxon>Aspidochirotida</taxon>
        <taxon>Holothuriidae</taxon>
        <taxon>Holothuria</taxon>
    </lineage>
</organism>
<evidence type="ECO:0000256" key="8">
    <source>
        <dbReference type="ARBA" id="ARBA00023157"/>
    </source>
</evidence>
<evidence type="ECO:0000256" key="12">
    <source>
        <dbReference type="RuleBase" id="RU367033"/>
    </source>
</evidence>
<keyword evidence="17" id="KW-1185">Reference proteome</keyword>
<evidence type="ECO:0000259" key="14">
    <source>
        <dbReference type="PROSITE" id="PS50835"/>
    </source>
</evidence>
<name>A0A9Q0YPW1_HOLLE</name>
<comment type="function">
    <text evidence="12">Receptor for netrin required for axon guidance. Mediates axon repulsion of neuronal growth cones in the developing nervous system upon ligand binding.</text>
</comment>
<evidence type="ECO:0000256" key="11">
    <source>
        <dbReference type="ARBA" id="ARBA00023319"/>
    </source>
</evidence>
<dbReference type="FunFam" id="2.20.100.10:FF:000002">
    <property type="entry name" value="Unc-5 netrin receptor C"/>
    <property type="match status" value="1"/>
</dbReference>
<dbReference type="PROSITE" id="PS51145">
    <property type="entry name" value="ZU5"/>
    <property type="match status" value="1"/>
</dbReference>
<keyword evidence="6 12" id="KW-1133">Transmembrane helix</keyword>
<evidence type="ECO:0000256" key="1">
    <source>
        <dbReference type="ARBA" id="ARBA00004479"/>
    </source>
</evidence>
<dbReference type="Gene3D" id="2.20.100.10">
    <property type="entry name" value="Thrombospondin type-1 (TSP1) repeat"/>
    <property type="match status" value="2"/>
</dbReference>
<dbReference type="SMART" id="SM00218">
    <property type="entry name" value="ZU5"/>
    <property type="match status" value="1"/>
</dbReference>
<dbReference type="OrthoDB" id="5973910at2759"/>
<keyword evidence="10" id="KW-0325">Glycoprotein</keyword>
<dbReference type="SMART" id="SM00209">
    <property type="entry name" value="TSP1"/>
    <property type="match status" value="2"/>
</dbReference>